<dbReference type="Proteomes" id="UP000178597">
    <property type="component" value="Unassembled WGS sequence"/>
</dbReference>
<keyword evidence="1" id="KW-0378">Hydrolase</keyword>
<feature type="domain" description="Helicase ATP-binding" evidence="2">
    <location>
        <begin position="1"/>
        <end position="127"/>
    </location>
</feature>
<evidence type="ECO:0000259" key="2">
    <source>
        <dbReference type="PROSITE" id="PS51192"/>
    </source>
</evidence>
<dbReference type="STRING" id="1802040.A3C28_02450"/>
<dbReference type="Gene3D" id="3.40.50.150">
    <property type="entry name" value="Vaccinia Virus protein VP39"/>
    <property type="match status" value="1"/>
</dbReference>
<evidence type="ECO:0000256" key="1">
    <source>
        <dbReference type="ARBA" id="ARBA00022801"/>
    </source>
</evidence>
<protein>
    <recommendedName>
        <fullName evidence="2">Helicase ATP-binding domain-containing protein</fullName>
    </recommendedName>
</protein>
<proteinExistence type="predicted"/>
<sequence length="954" mass="108170">MREIQEKYAAPISVRTIESEADFRKATLESQGKDNSRYIILSYSLLSTIKNGESKQLFSQFVQSQGVDSLIADEVHLAKEPDSNCTQQLFTLSSLLPEESPRIAMTATGVVNTVDDLDAPVRILLPYRYSEPGDFTRAARNNPHLVSAILYGEQLMTRWNAEAILGDTLPPTEIKTVPVPMLPFHQAIYEYVYLDDTTEGAVKRGVLRQAALDPALMKKYYTPERIEKSLAGLIERRKAEIDDQQGAILGKRIEAAKERLTAVTGLTSLNEALGELEMAYGDYVRWVVDQDQDARFDEDFLAKSGHENLAIWAFFNFKGGVDQFIQLSPNDQLKSDWEGKKGLYSSKYTKVKEILDKLLESDENKVLIFSGFYQEYVTSAMEEMGEKDLEILSLYDLLRIWYGDNIFVKIDGTIPIDTKTNGKASRDQIRQQFRLDPRIQIISTQGSSRLGINLTVPSIPANASIKRVYQIHLDRPDTNADVVQTIGRSKRPGQDLPLEVINLQLTNSEAPAALRYGYIDHGMEEMLQYKRLLAQMVEDGIPLTQEEEQFMGEHSTDLNIEVFPETPRSYLYRTFFRDVRGRGTKENMEYMSKIGFEGMKNAEFFADHYPMNDLQGVAGSNARVVSHIIDQYLKKNKNMRPLVGSVGAGAGILQLLLGQPVINIDMLREITETAKERLNNEGGFVVGDAAALPIKTAAFDVVDSSFMIHWTSNKQIPLFSEIGKLRGYTSERARSLQELNRVVKEGGLVTISFPASYLTPQQFDQWKNILEKDFGFELHPSFPSGLVKAVDYKTEQISWIFNLVKQREAKKEFVNFQGLSFQFEEVVKFIKASPVKRPPRQSVEVSHPLPHQEFEIIEPRDGSTKKIRYGKKPTEAKGATRNDSYLEADPVLYRWILKEVQVRHPMYNIQEVQRFAQKAFGIWMRTGVERHNINKILGELSIIINEIGGGEDSL</sequence>
<dbReference type="CDD" id="cd18793">
    <property type="entry name" value="SF2_C_SNF"/>
    <property type="match status" value="1"/>
</dbReference>
<dbReference type="EMBL" id="MFZP01000010">
    <property type="protein sequence ID" value="OGK28172.1"/>
    <property type="molecule type" value="Genomic_DNA"/>
</dbReference>
<dbReference type="GO" id="GO:0016787">
    <property type="term" value="F:hydrolase activity"/>
    <property type="evidence" value="ECO:0007669"/>
    <property type="project" value="UniProtKB-KW"/>
</dbReference>
<dbReference type="PROSITE" id="PS51192">
    <property type="entry name" value="HELICASE_ATP_BIND_1"/>
    <property type="match status" value="1"/>
</dbReference>
<dbReference type="Gene3D" id="3.40.50.300">
    <property type="entry name" value="P-loop containing nucleotide triphosphate hydrolases"/>
    <property type="match status" value="1"/>
</dbReference>
<dbReference type="InterPro" id="IPR038718">
    <property type="entry name" value="SNF2-like_sf"/>
</dbReference>
<dbReference type="SUPFAM" id="SSF52540">
    <property type="entry name" value="P-loop containing nucleoside triphosphate hydrolases"/>
    <property type="match status" value="2"/>
</dbReference>
<dbReference type="Pfam" id="PF08241">
    <property type="entry name" value="Methyltransf_11"/>
    <property type="match status" value="1"/>
</dbReference>
<reference evidence="3 4" key="1">
    <citation type="journal article" date="2016" name="Nat. Commun.">
        <title>Thousands of microbial genomes shed light on interconnected biogeochemical processes in an aquifer system.</title>
        <authorList>
            <person name="Anantharaman K."/>
            <person name="Brown C.T."/>
            <person name="Hug L.A."/>
            <person name="Sharon I."/>
            <person name="Castelle C.J."/>
            <person name="Probst A.J."/>
            <person name="Thomas B.C."/>
            <person name="Singh A."/>
            <person name="Wilkins M.J."/>
            <person name="Karaoz U."/>
            <person name="Brodie E.L."/>
            <person name="Williams K.H."/>
            <person name="Hubbard S.S."/>
            <person name="Banfield J.F."/>
        </authorList>
    </citation>
    <scope>NUCLEOTIDE SEQUENCE [LARGE SCALE GENOMIC DNA]</scope>
</reference>
<evidence type="ECO:0000313" key="3">
    <source>
        <dbReference type="EMBL" id="OGK28172.1"/>
    </source>
</evidence>
<name>A0A1F7HBS6_9BACT</name>
<dbReference type="InterPro" id="IPR014001">
    <property type="entry name" value="Helicase_ATP-bd"/>
</dbReference>
<dbReference type="GO" id="GO:0008757">
    <property type="term" value="F:S-adenosylmethionine-dependent methyltransferase activity"/>
    <property type="evidence" value="ECO:0007669"/>
    <property type="project" value="InterPro"/>
</dbReference>
<dbReference type="InterPro" id="IPR049730">
    <property type="entry name" value="SNF2/RAD54-like_C"/>
</dbReference>
<gene>
    <name evidence="3" type="ORF">A3C28_02450</name>
</gene>
<dbReference type="InterPro" id="IPR013216">
    <property type="entry name" value="Methyltransf_11"/>
</dbReference>
<organism evidence="3 4">
    <name type="scientific">Candidatus Roizmanbacteria bacterium RIFCSPHIGHO2_02_FULL_39_9</name>
    <dbReference type="NCBI Taxonomy" id="1802040"/>
    <lineage>
        <taxon>Bacteria</taxon>
        <taxon>Candidatus Roizmaniibacteriota</taxon>
    </lineage>
</organism>
<dbReference type="InterPro" id="IPR027417">
    <property type="entry name" value="P-loop_NTPase"/>
</dbReference>
<evidence type="ECO:0000313" key="4">
    <source>
        <dbReference type="Proteomes" id="UP000178597"/>
    </source>
</evidence>
<dbReference type="SUPFAM" id="SSF53335">
    <property type="entry name" value="S-adenosyl-L-methionine-dependent methyltransferases"/>
    <property type="match status" value="1"/>
</dbReference>
<comment type="caution">
    <text evidence="3">The sequence shown here is derived from an EMBL/GenBank/DDBJ whole genome shotgun (WGS) entry which is preliminary data.</text>
</comment>
<dbReference type="InterPro" id="IPR029063">
    <property type="entry name" value="SAM-dependent_MTases_sf"/>
</dbReference>
<dbReference type="Gene3D" id="3.40.50.10810">
    <property type="entry name" value="Tandem AAA-ATPase domain"/>
    <property type="match status" value="1"/>
</dbReference>
<accession>A0A1F7HBS6</accession>
<dbReference type="AlphaFoldDB" id="A0A1F7HBS6"/>